<evidence type="ECO:0000313" key="2">
    <source>
        <dbReference type="EnsemblProtists" id="EOD04525"/>
    </source>
</evidence>
<evidence type="ECO:0000313" key="3">
    <source>
        <dbReference type="Proteomes" id="UP000013827"/>
    </source>
</evidence>
<evidence type="ECO:0008006" key="4">
    <source>
        <dbReference type="Google" id="ProtNLM"/>
    </source>
</evidence>
<reference evidence="2" key="2">
    <citation type="submission" date="2024-10" db="UniProtKB">
        <authorList>
            <consortium name="EnsemblProtists"/>
        </authorList>
    </citation>
    <scope>IDENTIFICATION</scope>
</reference>
<proteinExistence type="predicted"/>
<dbReference type="EnsemblProtists" id="EOD04525">
    <property type="protein sequence ID" value="EOD04525"/>
    <property type="gene ID" value="EMIHUDRAFT_221009"/>
</dbReference>
<dbReference type="KEGG" id="ehx:EMIHUDRAFT_231042"/>
<dbReference type="HOGENOM" id="CLU_1734921_0_0_1"/>
<reference evidence="3" key="1">
    <citation type="journal article" date="2013" name="Nature">
        <title>Pan genome of the phytoplankton Emiliania underpins its global distribution.</title>
        <authorList>
            <person name="Read B.A."/>
            <person name="Kegel J."/>
            <person name="Klute M.J."/>
            <person name="Kuo A."/>
            <person name="Lefebvre S.C."/>
            <person name="Maumus F."/>
            <person name="Mayer C."/>
            <person name="Miller J."/>
            <person name="Monier A."/>
            <person name="Salamov A."/>
            <person name="Young J."/>
            <person name="Aguilar M."/>
            <person name="Claverie J.M."/>
            <person name="Frickenhaus S."/>
            <person name="Gonzalez K."/>
            <person name="Herman E.K."/>
            <person name="Lin Y.C."/>
            <person name="Napier J."/>
            <person name="Ogata H."/>
            <person name="Sarno A.F."/>
            <person name="Shmutz J."/>
            <person name="Schroeder D."/>
            <person name="de Vargas C."/>
            <person name="Verret F."/>
            <person name="von Dassow P."/>
            <person name="Valentin K."/>
            <person name="Van de Peer Y."/>
            <person name="Wheeler G."/>
            <person name="Dacks J.B."/>
            <person name="Delwiche C.F."/>
            <person name="Dyhrman S.T."/>
            <person name="Glockner G."/>
            <person name="John U."/>
            <person name="Richards T."/>
            <person name="Worden A.Z."/>
            <person name="Zhang X."/>
            <person name="Grigoriev I.V."/>
            <person name="Allen A.E."/>
            <person name="Bidle K."/>
            <person name="Borodovsky M."/>
            <person name="Bowler C."/>
            <person name="Brownlee C."/>
            <person name="Cock J.M."/>
            <person name="Elias M."/>
            <person name="Gladyshev V.N."/>
            <person name="Groth M."/>
            <person name="Guda C."/>
            <person name="Hadaegh A."/>
            <person name="Iglesias-Rodriguez M.D."/>
            <person name="Jenkins J."/>
            <person name="Jones B.M."/>
            <person name="Lawson T."/>
            <person name="Leese F."/>
            <person name="Lindquist E."/>
            <person name="Lobanov A."/>
            <person name="Lomsadze A."/>
            <person name="Malik S.B."/>
            <person name="Marsh M.E."/>
            <person name="Mackinder L."/>
            <person name="Mock T."/>
            <person name="Mueller-Roeber B."/>
            <person name="Pagarete A."/>
            <person name="Parker M."/>
            <person name="Probert I."/>
            <person name="Quesneville H."/>
            <person name="Raines C."/>
            <person name="Rensing S.A."/>
            <person name="Riano-Pachon D.M."/>
            <person name="Richier S."/>
            <person name="Rokitta S."/>
            <person name="Shiraiwa Y."/>
            <person name="Soanes D.M."/>
            <person name="van der Giezen M."/>
            <person name="Wahlund T.M."/>
            <person name="Williams B."/>
            <person name="Wilson W."/>
            <person name="Wolfe G."/>
            <person name="Wurch L.L."/>
        </authorList>
    </citation>
    <scope>NUCLEOTIDE SEQUENCE</scope>
</reference>
<feature type="region of interest" description="Disordered" evidence="1">
    <location>
        <begin position="109"/>
        <end position="151"/>
    </location>
</feature>
<dbReference type="PaxDb" id="2903-EOD04525"/>
<dbReference type="KEGG" id="ehx:EMIHUDRAFT_221009"/>
<dbReference type="RefSeq" id="XP_005756954.1">
    <property type="nucleotide sequence ID" value="XM_005756897.1"/>
</dbReference>
<dbReference type="EnsemblProtists" id="EOD32294">
    <property type="protein sequence ID" value="EOD32294"/>
    <property type="gene ID" value="EMIHUDRAFT_231042"/>
</dbReference>
<dbReference type="AlphaFoldDB" id="A0A0D3HZU0"/>
<dbReference type="GeneID" id="17277565"/>
<name>A0A0D3HZU0_EMIH1</name>
<dbReference type="Proteomes" id="UP000013827">
    <property type="component" value="Unassembled WGS sequence"/>
</dbReference>
<dbReference type="GeneID" id="17250727"/>
<accession>A0A0D3HZU0</accession>
<sequence>MEAFARALLGGLERAGGVSSELREAAEELLLGGEGTLHPLDPRCLPWSAGAPFAAWRTAEEASNTVMLVLVDLSGEAGEASLPLPADLLGRWPRRALLRLSQHRLVVAPGPPGELTERFGGGSGASGEAAPPPEPELYSADELRRGSLTTR</sequence>
<dbReference type="RefSeq" id="XP_005784723.1">
    <property type="nucleotide sequence ID" value="XM_005784666.1"/>
</dbReference>
<keyword evidence="3" id="KW-1185">Reference proteome</keyword>
<protein>
    <recommendedName>
        <fullName evidence="4">Isopenicillin N synthase-like Fe(2+) 2OG dioxygenase domain-containing protein</fullName>
    </recommendedName>
</protein>
<evidence type="ECO:0000256" key="1">
    <source>
        <dbReference type="SAM" id="MobiDB-lite"/>
    </source>
</evidence>
<organism evidence="2 3">
    <name type="scientific">Emiliania huxleyi (strain CCMP1516)</name>
    <dbReference type="NCBI Taxonomy" id="280463"/>
    <lineage>
        <taxon>Eukaryota</taxon>
        <taxon>Haptista</taxon>
        <taxon>Haptophyta</taxon>
        <taxon>Prymnesiophyceae</taxon>
        <taxon>Isochrysidales</taxon>
        <taxon>Noelaerhabdaceae</taxon>
        <taxon>Emiliania</taxon>
    </lineage>
</organism>